<dbReference type="OrthoDB" id="9771320at2"/>
<organism evidence="2 3">
    <name type="scientific">Silvanigrella aquatica</name>
    <dbReference type="NCBI Taxonomy" id="1915309"/>
    <lineage>
        <taxon>Bacteria</taxon>
        <taxon>Pseudomonadati</taxon>
        <taxon>Bdellovibrionota</taxon>
        <taxon>Oligoflexia</taxon>
        <taxon>Silvanigrellales</taxon>
        <taxon>Silvanigrellaceae</taxon>
        <taxon>Silvanigrella</taxon>
    </lineage>
</organism>
<reference evidence="2 3" key="1">
    <citation type="submission" date="2016-10" db="EMBL/GenBank/DDBJ databases">
        <title>Silvanigrella aquatica sp. nov., isolated from a freshwater lake located in the Black Forest, Germany, description of Silvanigrellaceae fam. nov., Silvanigrellales ord. nov., reclassification of the order Bdellovibrionales in the class Oligoflexia, reclassification of the families Bacteriovoracaceae and Halobacteriovoraceae in the new order Bacteriovoracales ord. nov., and reclassification of the family Pseudobacteriovoracaceae in the order Oligoflexiales.</title>
        <authorList>
            <person name="Hahn M.W."/>
            <person name="Schmidt J."/>
            <person name="Koll U."/>
            <person name="Rohde M."/>
            <person name="Verbag S."/>
            <person name="Pitt A."/>
            <person name="Nakai R."/>
            <person name="Naganuma T."/>
            <person name="Lang E."/>
        </authorList>
    </citation>
    <scope>NUCLEOTIDE SEQUENCE [LARGE SCALE GENOMIC DNA]</scope>
    <source>
        <strain evidence="2 3">MWH-Nonnen-W8red</strain>
    </source>
</reference>
<evidence type="ECO:0000313" key="3">
    <source>
        <dbReference type="Proteomes" id="UP000184731"/>
    </source>
</evidence>
<keyword evidence="3" id="KW-1185">Reference proteome</keyword>
<dbReference type="RefSeq" id="WP_148696455.1">
    <property type="nucleotide sequence ID" value="NZ_CP017834.1"/>
</dbReference>
<accession>A0A1L4CXS2</accession>
<dbReference type="SUPFAM" id="SSF51556">
    <property type="entry name" value="Metallo-dependent hydrolases"/>
    <property type="match status" value="1"/>
</dbReference>
<dbReference type="GO" id="GO:0016787">
    <property type="term" value="F:hydrolase activity"/>
    <property type="evidence" value="ECO:0007669"/>
    <property type="project" value="InterPro"/>
</dbReference>
<proteinExistence type="predicted"/>
<protein>
    <recommendedName>
        <fullName evidence="1">Amidohydrolase-related domain-containing protein</fullName>
    </recommendedName>
</protein>
<dbReference type="STRING" id="1915309.AXG55_01910"/>
<sequence length="332" mass="37686">MLIDFHVHLAGSGCNQSGIVLGSRFQKRPTFYFLKKSQKITADQMINDIDLLWIKRISNLVKESGTISKAVTLCFDAVYDEKGKIQLDLIQLYVPNEWGAEAVSQFPSTLLHGASIHPYRQDALQELEKAAKRGAFLIKWLPSAMGIDPESNLCLPFFEALKHYKIPLLSHTDREYTFAEPRKDWLKFNHIQKLKKALELGVVVIAAHGGTPSQMTEAHELAGKFENFFLDTSGLFNPSRVRSSLQLFKNAQENILSHRLLFATDWPVPAFPLFLIDKLGISSYKSISNIKNPFIKDLKIKELLGFTQEHFKKNQESLLTMLGRSHSEINLT</sequence>
<dbReference type="EMBL" id="CP017834">
    <property type="protein sequence ID" value="APJ02745.1"/>
    <property type="molecule type" value="Genomic_DNA"/>
</dbReference>
<name>A0A1L4CXS2_9BACT</name>
<dbReference type="KEGG" id="saqi:AXG55_01910"/>
<gene>
    <name evidence="2" type="ORF">AXG55_01910</name>
</gene>
<evidence type="ECO:0000259" key="1">
    <source>
        <dbReference type="Pfam" id="PF04909"/>
    </source>
</evidence>
<dbReference type="Pfam" id="PF04909">
    <property type="entry name" value="Amidohydro_2"/>
    <property type="match status" value="1"/>
</dbReference>
<dbReference type="InterPro" id="IPR032466">
    <property type="entry name" value="Metal_Hydrolase"/>
</dbReference>
<dbReference type="InterPro" id="IPR006680">
    <property type="entry name" value="Amidohydro-rel"/>
</dbReference>
<dbReference type="Proteomes" id="UP000184731">
    <property type="component" value="Chromosome"/>
</dbReference>
<dbReference type="Gene3D" id="3.20.20.140">
    <property type="entry name" value="Metal-dependent hydrolases"/>
    <property type="match status" value="1"/>
</dbReference>
<feature type="domain" description="Amidohydrolase-related" evidence="1">
    <location>
        <begin position="96"/>
        <end position="271"/>
    </location>
</feature>
<evidence type="ECO:0000313" key="2">
    <source>
        <dbReference type="EMBL" id="APJ02745.1"/>
    </source>
</evidence>
<dbReference type="AlphaFoldDB" id="A0A1L4CXS2"/>